<comment type="subcellular location">
    <subcellularLocation>
        <location evidence="2">Nucleus</location>
    </subcellularLocation>
</comment>
<keyword evidence="6" id="KW-0677">Repeat</keyword>
<accession>A0A915P1J0</accession>
<evidence type="ECO:0000259" key="16">
    <source>
        <dbReference type="PROSITE" id="PS50157"/>
    </source>
</evidence>
<dbReference type="FunFam" id="3.30.160.60:FF:000247">
    <property type="entry name" value="Zinc finger protein 236"/>
    <property type="match status" value="1"/>
</dbReference>
<dbReference type="AlphaFoldDB" id="A0A915P1J0"/>
<dbReference type="SUPFAM" id="SSF57667">
    <property type="entry name" value="beta-beta-alpha zinc fingers"/>
    <property type="match status" value="2"/>
</dbReference>
<keyword evidence="10" id="KW-0805">Transcription regulation</keyword>
<evidence type="ECO:0000256" key="4">
    <source>
        <dbReference type="ARBA" id="ARBA00022499"/>
    </source>
</evidence>
<evidence type="ECO:0000256" key="3">
    <source>
        <dbReference type="ARBA" id="ARBA00006991"/>
    </source>
</evidence>
<protein>
    <submittedName>
        <fullName evidence="18">C2H2-type domain-containing protein</fullName>
    </submittedName>
</protein>
<proteinExistence type="inferred from homology"/>
<keyword evidence="12" id="KW-0804">Transcription</keyword>
<dbReference type="SMART" id="SM00355">
    <property type="entry name" value="ZnF_C2H2"/>
    <property type="match status" value="3"/>
</dbReference>
<evidence type="ECO:0000256" key="5">
    <source>
        <dbReference type="ARBA" id="ARBA00022723"/>
    </source>
</evidence>
<dbReference type="FunFam" id="3.30.160.60:FF:000021">
    <property type="entry name" value="Basic krueppel-like factor 3"/>
    <property type="match status" value="1"/>
</dbReference>
<feature type="compositionally biased region" description="Low complexity" evidence="15">
    <location>
        <begin position="17"/>
        <end position="32"/>
    </location>
</feature>
<evidence type="ECO:0000256" key="14">
    <source>
        <dbReference type="PROSITE-ProRule" id="PRU00042"/>
    </source>
</evidence>
<comment type="similarity">
    <text evidence="3">Belongs to the krueppel C2H2-type zinc-finger protein family.</text>
</comment>
<keyword evidence="8" id="KW-0862">Zinc</keyword>
<evidence type="ECO:0000256" key="12">
    <source>
        <dbReference type="ARBA" id="ARBA00023163"/>
    </source>
</evidence>
<dbReference type="PANTHER" id="PTHR23235">
    <property type="entry name" value="KRUEPPEL-LIKE TRANSCRIPTION FACTOR"/>
    <property type="match status" value="1"/>
</dbReference>
<dbReference type="GO" id="GO:0000981">
    <property type="term" value="F:DNA-binding transcription factor activity, RNA polymerase II-specific"/>
    <property type="evidence" value="ECO:0007669"/>
    <property type="project" value="TreeGrafter"/>
</dbReference>
<feature type="domain" description="C2H2-type" evidence="16">
    <location>
        <begin position="113"/>
        <end position="142"/>
    </location>
</feature>
<keyword evidence="7 14" id="KW-0863">Zinc-finger</keyword>
<evidence type="ECO:0000256" key="13">
    <source>
        <dbReference type="ARBA" id="ARBA00023242"/>
    </source>
</evidence>
<dbReference type="Proteomes" id="UP000887560">
    <property type="component" value="Unplaced"/>
</dbReference>
<keyword evidence="11" id="KW-0238">DNA-binding</keyword>
<evidence type="ECO:0000256" key="1">
    <source>
        <dbReference type="ARBA" id="ARBA00003767"/>
    </source>
</evidence>
<reference evidence="18" key="1">
    <citation type="submission" date="2022-11" db="UniProtKB">
        <authorList>
            <consortium name="WormBaseParasite"/>
        </authorList>
    </citation>
    <scope>IDENTIFICATION</scope>
</reference>
<dbReference type="InterPro" id="IPR036236">
    <property type="entry name" value="Znf_C2H2_sf"/>
</dbReference>
<evidence type="ECO:0000256" key="6">
    <source>
        <dbReference type="ARBA" id="ARBA00022737"/>
    </source>
</evidence>
<evidence type="ECO:0000256" key="7">
    <source>
        <dbReference type="ARBA" id="ARBA00022771"/>
    </source>
</evidence>
<keyword evidence="5" id="KW-0479">Metal-binding</keyword>
<evidence type="ECO:0000256" key="15">
    <source>
        <dbReference type="SAM" id="MobiDB-lite"/>
    </source>
</evidence>
<keyword evidence="13" id="KW-0539">Nucleus</keyword>
<sequence length="176" mass="20155">LVNNFVKYKRNNKQIQNSSPSSSSSFSSSPSSSSTNSLSSTLAALLPPEISAKVFCPPSSINPKSTRRMPRKSRQELNHKRVHNCCFPNCTKVYTKSSHLKAHQRLHTGEKPYICIFPNCQWQFARSDELTRHLRKHTGAKPFKCSFCVRCFARSDHLQLHMKRHTNQSTKHRNSI</sequence>
<dbReference type="GO" id="GO:0005634">
    <property type="term" value="C:nucleus"/>
    <property type="evidence" value="ECO:0007669"/>
    <property type="project" value="UniProtKB-SubCell"/>
</dbReference>
<dbReference type="PROSITE" id="PS50157">
    <property type="entry name" value="ZINC_FINGER_C2H2_2"/>
    <property type="match status" value="3"/>
</dbReference>
<dbReference type="PANTHER" id="PTHR23235:SF120">
    <property type="entry name" value="KRUPPEL-LIKE FACTOR 15"/>
    <property type="match status" value="1"/>
</dbReference>
<dbReference type="WBParaSite" id="scf7180000423290.g10597">
    <property type="protein sequence ID" value="scf7180000423290.g10597"/>
    <property type="gene ID" value="scf7180000423290.g10597"/>
</dbReference>
<dbReference type="Pfam" id="PF00096">
    <property type="entry name" value="zf-C2H2"/>
    <property type="match status" value="3"/>
</dbReference>
<keyword evidence="9" id="KW-0832">Ubl conjugation</keyword>
<feature type="region of interest" description="Disordered" evidence="15">
    <location>
        <begin position="12"/>
        <end position="32"/>
    </location>
</feature>
<evidence type="ECO:0000256" key="10">
    <source>
        <dbReference type="ARBA" id="ARBA00023015"/>
    </source>
</evidence>
<evidence type="ECO:0000256" key="11">
    <source>
        <dbReference type="ARBA" id="ARBA00023125"/>
    </source>
</evidence>
<organism evidence="17 18">
    <name type="scientific">Meloidogyne floridensis</name>
    <dbReference type="NCBI Taxonomy" id="298350"/>
    <lineage>
        <taxon>Eukaryota</taxon>
        <taxon>Metazoa</taxon>
        <taxon>Ecdysozoa</taxon>
        <taxon>Nematoda</taxon>
        <taxon>Chromadorea</taxon>
        <taxon>Rhabditida</taxon>
        <taxon>Tylenchina</taxon>
        <taxon>Tylenchomorpha</taxon>
        <taxon>Tylenchoidea</taxon>
        <taxon>Meloidogynidae</taxon>
        <taxon>Meloidogyninae</taxon>
        <taxon>Meloidogyne</taxon>
    </lineage>
</organism>
<comment type="function">
    <text evidence="1">May be involved in transcriptional regulation.</text>
</comment>
<feature type="domain" description="C2H2-type" evidence="16">
    <location>
        <begin position="83"/>
        <end position="112"/>
    </location>
</feature>
<name>A0A915P1J0_9BILA</name>
<dbReference type="Gene3D" id="3.30.160.60">
    <property type="entry name" value="Classic Zinc Finger"/>
    <property type="match status" value="3"/>
</dbReference>
<evidence type="ECO:0000256" key="2">
    <source>
        <dbReference type="ARBA" id="ARBA00004123"/>
    </source>
</evidence>
<dbReference type="FunFam" id="3.30.160.60:FF:000018">
    <property type="entry name" value="Krueppel-like factor 15"/>
    <property type="match status" value="1"/>
</dbReference>
<feature type="domain" description="C2H2-type" evidence="16">
    <location>
        <begin position="143"/>
        <end position="170"/>
    </location>
</feature>
<evidence type="ECO:0000256" key="8">
    <source>
        <dbReference type="ARBA" id="ARBA00022833"/>
    </source>
</evidence>
<evidence type="ECO:0000256" key="9">
    <source>
        <dbReference type="ARBA" id="ARBA00022843"/>
    </source>
</evidence>
<keyword evidence="17" id="KW-1185">Reference proteome</keyword>
<evidence type="ECO:0000313" key="17">
    <source>
        <dbReference type="Proteomes" id="UP000887560"/>
    </source>
</evidence>
<dbReference type="GO" id="GO:0008270">
    <property type="term" value="F:zinc ion binding"/>
    <property type="evidence" value="ECO:0007669"/>
    <property type="project" value="UniProtKB-KW"/>
</dbReference>
<keyword evidence="4" id="KW-1017">Isopeptide bond</keyword>
<dbReference type="InterPro" id="IPR013087">
    <property type="entry name" value="Znf_C2H2_type"/>
</dbReference>
<evidence type="ECO:0000313" key="18">
    <source>
        <dbReference type="WBParaSite" id="scf7180000423290.g10597"/>
    </source>
</evidence>
<dbReference type="PROSITE" id="PS00028">
    <property type="entry name" value="ZINC_FINGER_C2H2_1"/>
    <property type="match status" value="3"/>
</dbReference>
<dbReference type="GO" id="GO:0000978">
    <property type="term" value="F:RNA polymerase II cis-regulatory region sequence-specific DNA binding"/>
    <property type="evidence" value="ECO:0007669"/>
    <property type="project" value="TreeGrafter"/>
</dbReference>